<evidence type="ECO:0000259" key="15">
    <source>
        <dbReference type="PROSITE" id="PS51006"/>
    </source>
</evidence>
<feature type="binding site" evidence="12">
    <location>
        <begin position="265"/>
        <end position="266"/>
    </location>
    <ligand>
        <name>S-methyl-5'-thioadenosine</name>
        <dbReference type="ChEBI" id="CHEBI:17509"/>
    </ligand>
</feature>
<proteinExistence type="inferred from homology"/>
<feature type="active site" description="Proton acceptor; for processing activity" evidence="13">
    <location>
        <position position="77"/>
    </location>
</feature>
<dbReference type="InterPro" id="IPR029063">
    <property type="entry name" value="SAM-dependent_MTases_sf"/>
</dbReference>
<dbReference type="HAMAP" id="MF_00464">
    <property type="entry name" value="AdoMetDC_1"/>
    <property type="match status" value="1"/>
</dbReference>
<evidence type="ECO:0000256" key="7">
    <source>
        <dbReference type="ARBA" id="ARBA00023115"/>
    </source>
</evidence>
<dbReference type="NCBIfam" id="TIGR03330">
    <property type="entry name" value="SAM_DCase_Bsu"/>
    <property type="match status" value="1"/>
</dbReference>
<evidence type="ECO:0000256" key="6">
    <source>
        <dbReference type="ARBA" id="ARBA00023066"/>
    </source>
</evidence>
<evidence type="ECO:0000256" key="9">
    <source>
        <dbReference type="ARBA" id="ARBA00023239"/>
    </source>
</evidence>
<comment type="catalytic activity">
    <reaction evidence="13">
        <text>S-adenosyl-L-methionine + H(+) = S-adenosyl 3-(methylsulfanyl)propylamine + CO2</text>
        <dbReference type="Rhea" id="RHEA:15981"/>
        <dbReference type="ChEBI" id="CHEBI:15378"/>
        <dbReference type="ChEBI" id="CHEBI:16526"/>
        <dbReference type="ChEBI" id="CHEBI:57443"/>
        <dbReference type="ChEBI" id="CHEBI:59789"/>
        <dbReference type="EC" id="4.1.1.50"/>
    </reaction>
</comment>
<comment type="function">
    <text evidence="12">Catalyzes the irreversible transfer of a propylamine group from the amino donor S-adenosylmethioninamine (decarboxy-AdoMet) to putrescine (1,4-diaminobutane) to yield spermidine.</text>
</comment>
<keyword evidence="6 13" id="KW-0745">Spermidine biosynthesis</keyword>
<keyword evidence="8 13" id="KW-0865">Zymogen</keyword>
<dbReference type="HAMAP" id="MF_00198">
    <property type="entry name" value="Spermidine_synth"/>
    <property type="match status" value="1"/>
</dbReference>
<dbReference type="InterPro" id="IPR017716">
    <property type="entry name" value="S-AdoMet_deCOase_pro-enz"/>
</dbReference>
<evidence type="ECO:0000256" key="1">
    <source>
        <dbReference type="ARBA" id="ARBA00007867"/>
    </source>
</evidence>
<feature type="active site" description="Proton acceptor" evidence="12 14">
    <location>
        <position position="286"/>
    </location>
</feature>
<keyword evidence="10 13" id="KW-0704">Schiff base</keyword>
<feature type="binding site" evidence="12">
    <location>
        <position position="184"/>
    </location>
    <ligand>
        <name>spermidine</name>
        <dbReference type="ChEBI" id="CHEBI:57834"/>
    </ligand>
</feature>
<feature type="site" description="Cleavage (non-hydrolytic); by autolysis" evidence="13">
    <location>
        <begin position="71"/>
        <end position="72"/>
    </location>
</feature>
<evidence type="ECO:0000256" key="10">
    <source>
        <dbReference type="ARBA" id="ARBA00023270"/>
    </source>
</evidence>
<evidence type="ECO:0000313" key="16">
    <source>
        <dbReference type="EMBL" id="NMH99396.1"/>
    </source>
</evidence>
<dbReference type="SUPFAM" id="SSF56276">
    <property type="entry name" value="S-adenosylmethionine decarboxylase"/>
    <property type="match status" value="1"/>
</dbReference>
<evidence type="ECO:0000256" key="3">
    <source>
        <dbReference type="ARBA" id="ARBA00022691"/>
    </source>
</evidence>
<dbReference type="PANTHER" id="PTHR33866">
    <property type="entry name" value="S-ADENOSYLMETHIONINE DECARBOXYLASE PROENZYME"/>
    <property type="match status" value="1"/>
</dbReference>
<feature type="binding site" evidence="12">
    <location>
        <position position="227"/>
    </location>
    <ligand>
        <name>S-methyl-5'-thioadenosine</name>
        <dbReference type="ChEBI" id="CHEBI:17509"/>
    </ligand>
</feature>
<dbReference type="GO" id="GO:0004014">
    <property type="term" value="F:adenosylmethionine decarboxylase activity"/>
    <property type="evidence" value="ECO:0007669"/>
    <property type="project" value="UniProtKB-EC"/>
</dbReference>
<feature type="active site" description="Schiff-base intermediate with substrate; via pyruvic acid" evidence="13">
    <location>
        <position position="72"/>
    </location>
</feature>
<evidence type="ECO:0000256" key="4">
    <source>
        <dbReference type="ARBA" id="ARBA00022793"/>
    </source>
</evidence>
<comment type="similarity">
    <text evidence="1 12">Belongs to the spermidine/spermine synthase family.</text>
</comment>
<keyword evidence="5 13" id="KW-0068">Autocatalytic cleavage</keyword>
<keyword evidence="4 13" id="KW-0210">Decarboxylase</keyword>
<dbReference type="InterPro" id="IPR042284">
    <property type="entry name" value="AdoMetDC_N"/>
</dbReference>
<evidence type="ECO:0000256" key="8">
    <source>
        <dbReference type="ARBA" id="ARBA00023145"/>
    </source>
</evidence>
<dbReference type="InterPro" id="IPR030374">
    <property type="entry name" value="PABS"/>
</dbReference>
<comment type="pathway">
    <text evidence="13">Amine and polyamine biosynthesis; S-adenosylmethioninamine biosynthesis; S-adenosylmethioninamine from S-adenosyl-L-methionine: step 1/1.</text>
</comment>
<keyword evidence="2 12" id="KW-0808">Transferase</keyword>
<evidence type="ECO:0000256" key="13">
    <source>
        <dbReference type="HAMAP-Rule" id="MF_00464"/>
    </source>
</evidence>
<dbReference type="EMBL" id="JAAXLA010000035">
    <property type="protein sequence ID" value="NMH99396.1"/>
    <property type="molecule type" value="Genomic_DNA"/>
</dbReference>
<dbReference type="InterPro" id="IPR016067">
    <property type="entry name" value="S-AdoMet_deCO2ase_core"/>
</dbReference>
<dbReference type="InterPro" id="IPR042286">
    <property type="entry name" value="AdoMetDC_C"/>
</dbReference>
<keyword evidence="3 13" id="KW-0949">S-adenosyl-L-methionine</keyword>
<dbReference type="SUPFAM" id="SSF53335">
    <property type="entry name" value="S-adenosyl-L-methionine-dependent methyltransferases"/>
    <property type="match status" value="1"/>
</dbReference>
<dbReference type="PANTHER" id="PTHR33866:SF2">
    <property type="entry name" value="S-ADENOSYLMETHIONINE DECARBOXYLASE PROENZYME"/>
    <property type="match status" value="1"/>
</dbReference>
<keyword evidence="17" id="KW-1185">Reference proteome</keyword>
<dbReference type="Gene3D" id="3.30.160.750">
    <property type="match status" value="1"/>
</dbReference>
<evidence type="ECO:0000313" key="17">
    <source>
        <dbReference type="Proteomes" id="UP000820669"/>
    </source>
</evidence>
<comment type="subunit">
    <text evidence="12">Homodimer or homotetramer.</text>
</comment>
<dbReference type="InterPro" id="IPR001045">
    <property type="entry name" value="Spermi_synthase"/>
</dbReference>
<evidence type="ECO:0000256" key="11">
    <source>
        <dbReference type="ARBA" id="ARBA00023317"/>
    </source>
</evidence>
<evidence type="ECO:0000256" key="12">
    <source>
        <dbReference type="HAMAP-Rule" id="MF_00198"/>
    </source>
</evidence>
<reference evidence="16 17" key="1">
    <citation type="submission" date="2020-04" db="EMBL/GenBank/DDBJ databases">
        <authorList>
            <person name="Klaysubun C."/>
            <person name="Duangmal K."/>
            <person name="Lipun K."/>
        </authorList>
    </citation>
    <scope>NUCLEOTIDE SEQUENCE [LARGE SCALE GENOMIC DNA]</scope>
    <source>
        <strain evidence="16 17">K10HN5</strain>
    </source>
</reference>
<feature type="active site" description="Proton donor; for catalytic activity" evidence="13">
    <location>
        <position position="92"/>
    </location>
</feature>
<dbReference type="Pfam" id="PF02675">
    <property type="entry name" value="AdoMet_dc"/>
    <property type="match status" value="1"/>
</dbReference>
<comment type="caution">
    <text evidence="12">Lacks conserved residue(s) required for the propagation of feature annotation.</text>
</comment>
<gene>
    <name evidence="16" type="primary">speD</name>
    <name evidence="12" type="synonym">speE</name>
    <name evidence="13" type="synonym">speH</name>
    <name evidence="16" type="ORF">HF526_19060</name>
</gene>
<feature type="binding site" evidence="12">
    <location>
        <position position="208"/>
    </location>
    <ligand>
        <name>spermidine</name>
        <dbReference type="ChEBI" id="CHEBI:57834"/>
    </ligand>
</feature>
<evidence type="ECO:0000256" key="2">
    <source>
        <dbReference type="ARBA" id="ARBA00022679"/>
    </source>
</evidence>
<feature type="modified residue" description="Pyruvic acid (Ser); by autocatalysis" evidence="13">
    <location>
        <position position="72"/>
    </location>
</feature>
<organism evidence="16 17">
    <name type="scientific">Pseudonocardia acidicola</name>
    <dbReference type="NCBI Taxonomy" id="2724939"/>
    <lineage>
        <taxon>Bacteria</taxon>
        <taxon>Bacillati</taxon>
        <taxon>Actinomycetota</taxon>
        <taxon>Actinomycetes</taxon>
        <taxon>Pseudonocardiales</taxon>
        <taxon>Pseudonocardiaceae</taxon>
        <taxon>Pseudonocardia</taxon>
    </lineage>
</organism>
<evidence type="ECO:0000256" key="14">
    <source>
        <dbReference type="PROSITE-ProRule" id="PRU00354"/>
    </source>
</evidence>
<feature type="binding site" evidence="12">
    <location>
        <position position="154"/>
    </location>
    <ligand>
        <name>S-methyl-5'-thioadenosine</name>
        <dbReference type="ChEBI" id="CHEBI:17509"/>
    </ligand>
</feature>
<name>A0ABX1SCU6_9PSEU</name>
<keyword evidence="9 13" id="KW-0456">Lyase</keyword>
<keyword evidence="7 13" id="KW-0620">Polyamine biosynthesis</keyword>
<comment type="pathway">
    <text evidence="12">Amine and polyamine biosynthesis; spermidine biosynthesis; spermidine from putrescine: step 1/1.</text>
</comment>
<feature type="chain" id="PRO_5044934775" description="S-adenosylmethionine decarboxylase beta chain" evidence="13">
    <location>
        <begin position="1"/>
        <end position="71"/>
    </location>
</feature>
<dbReference type="EC" id="4.1.1.50" evidence="13"/>
<comment type="PTM">
    <text evidence="13">Is synthesized initially as an inactive proenzyme. Formation of the active enzyme involves a self-maturation process in which the active site pyruvoyl group is generated from an internal serine residue via an autocatalytic post-translational modification. Two non-identical subunits are generated from the proenzyme in this reaction, and the pyruvate is formed at the N-terminus of the alpha chain, which is derived from the carboxyl end of the proenzyme. The post-translation cleavage follows an unusual pathway, termed non-hydrolytic serinolysis, in which the side chain hydroxyl group of the serine supplies its oxygen atom to form the C-terminus of the beta chain, while the remainder of the serine residue undergoes an oxidative deamination to produce ammonia and the pyruvoyl group blocking the N-terminus of the alpha chain.</text>
</comment>
<comment type="function">
    <text evidence="13">Catalyzes the decarboxylation of S-adenosylmethionine to S-adenosylmethioninamine (dcAdoMet), the propylamine donor required for the synthesis of the polyamines spermine and spermidine from the diamine putrescine.</text>
</comment>
<feature type="binding site" evidence="12">
    <location>
        <position position="295"/>
    </location>
    <ligand>
        <name>S-methyl-5'-thioadenosine</name>
        <dbReference type="ChEBI" id="CHEBI:17509"/>
    </ligand>
</feature>
<comment type="similarity">
    <text evidence="13">Belongs to the prokaryotic AdoMetDC family. Type 1 subfamily.</text>
</comment>
<dbReference type="Proteomes" id="UP000820669">
    <property type="component" value="Unassembled WGS sequence"/>
</dbReference>
<feature type="domain" description="PABS" evidence="15">
    <location>
        <begin position="121"/>
        <end position="373"/>
    </location>
</feature>
<comment type="cofactor">
    <cofactor evidence="13">
        <name>pyruvate</name>
        <dbReference type="ChEBI" id="CHEBI:15361"/>
    </cofactor>
    <text evidence="13">Binds 1 pyruvoyl group covalently per subunit.</text>
</comment>
<accession>A0ABX1SCU6</accession>
<protein>
    <recommendedName>
        <fullName evidence="13">S-adenosylmethionine decarboxylase proenzyme</fullName>
        <shortName evidence="13">AdoMetDC</shortName>
        <shortName evidence="13">SAMDC</shortName>
        <ecNumber evidence="13">4.1.1.50</ecNumber>
    </recommendedName>
    <component>
        <recommendedName>
            <fullName evidence="13">S-adenosylmethionine decarboxylase beta chain</fullName>
        </recommendedName>
    </component>
    <component>
        <recommendedName>
            <fullName evidence="13">S-adenosylmethionine decarboxylase alpha chain</fullName>
        </recommendedName>
    </component>
</protein>
<keyword evidence="11 13" id="KW-0670">Pyruvate</keyword>
<evidence type="ECO:0000256" key="5">
    <source>
        <dbReference type="ARBA" id="ARBA00022813"/>
    </source>
</evidence>
<dbReference type="Pfam" id="PF01564">
    <property type="entry name" value="Spermine_synth"/>
    <property type="match status" value="1"/>
</dbReference>
<comment type="subunit">
    <text evidence="13">Heterotetramer of two alpha and two beta chains arranged as a dimer of alpha/beta heterodimers.</text>
</comment>
<feature type="chain" id="PRO_5044934776" description="S-adenosylmethionine decarboxylase alpha chain" evidence="13">
    <location>
        <begin position="72"/>
        <end position="417"/>
    </location>
</feature>
<sequence length="417" mass="44160">MPPTPAPPAPLPAGRHVLAELTGVDAALLDDVDALRTALHDALVAAGAQVRQLVAEAFVPHGATVVALLAESHASVHTWPEHGSAHVDVFTCGTTADPERAVRLLAAALGATGTHLEVVTRGGPPAVVTEPISAGLTRRWALGAVHHRATTPYQRVLIADTAHGVTLFCDDERQSAEATQLVYHEALFVPAALLAARCERVLVIGSSEGVVSGLAVAAGATRVDHVDIDPDTVRACAEHLPYGYTPGELAAAERHEGPVHVHYADGREFVERSGAEYGDYDVIVVDLPDERPDEPGAQLNRLYAVDFLARCAQRLTDGGVVVSQSGSPALWRDATLRAAWSRFQEVFGADGVVYAGCDEHEWAFLCGTRPAPPDPVAHMQARLQALPVRPTSLDALTLRTRTVAPITLRKGIFPAAP</sequence>
<comment type="caution">
    <text evidence="16">The sequence shown here is derived from an EMBL/GenBank/DDBJ whole genome shotgun (WGS) entry which is preliminary data.</text>
</comment>
<dbReference type="Gene3D" id="3.40.50.150">
    <property type="entry name" value="Vaccinia Virus protein VP39"/>
    <property type="match status" value="1"/>
</dbReference>
<dbReference type="CDD" id="cd02440">
    <property type="entry name" value="AdoMet_MTases"/>
    <property type="match status" value="1"/>
</dbReference>
<dbReference type="Gene3D" id="3.30.360.110">
    <property type="entry name" value="S-adenosylmethionine decarboxylase domain"/>
    <property type="match status" value="1"/>
</dbReference>
<dbReference type="InterPro" id="IPR003826">
    <property type="entry name" value="AdoMetDC_fam_prok"/>
</dbReference>
<comment type="catalytic activity">
    <reaction evidence="12">
        <text>S-adenosyl 3-(methylsulfanyl)propylamine + putrescine = S-methyl-5'-thioadenosine + spermidine + H(+)</text>
        <dbReference type="Rhea" id="RHEA:12721"/>
        <dbReference type="ChEBI" id="CHEBI:15378"/>
        <dbReference type="ChEBI" id="CHEBI:17509"/>
        <dbReference type="ChEBI" id="CHEBI:57443"/>
        <dbReference type="ChEBI" id="CHEBI:57834"/>
        <dbReference type="ChEBI" id="CHEBI:326268"/>
        <dbReference type="EC" id="2.5.1.16"/>
    </reaction>
</comment>
<dbReference type="PROSITE" id="PS51006">
    <property type="entry name" value="PABS_2"/>
    <property type="match status" value="1"/>
</dbReference>